<evidence type="ECO:0000256" key="15">
    <source>
        <dbReference type="SAM" id="Phobius"/>
    </source>
</evidence>
<evidence type="ECO:0000256" key="12">
    <source>
        <dbReference type="ARBA" id="ARBA00034000"/>
    </source>
</evidence>
<dbReference type="GO" id="GO:0009252">
    <property type="term" value="P:peptidoglycan biosynthetic process"/>
    <property type="evidence" value="ECO:0007669"/>
    <property type="project" value="UniProtKB-KW"/>
</dbReference>
<dbReference type="InterPro" id="IPR023346">
    <property type="entry name" value="Lysozyme-like_dom_sf"/>
</dbReference>
<keyword evidence="11" id="KW-0961">Cell wall biogenesis/degradation</keyword>
<dbReference type="GO" id="GO:0008360">
    <property type="term" value="P:regulation of cell shape"/>
    <property type="evidence" value="ECO:0007669"/>
    <property type="project" value="UniProtKB-KW"/>
</dbReference>
<evidence type="ECO:0000256" key="5">
    <source>
        <dbReference type="ARBA" id="ARBA00022676"/>
    </source>
</evidence>
<evidence type="ECO:0000256" key="6">
    <source>
        <dbReference type="ARBA" id="ARBA00022679"/>
    </source>
</evidence>
<evidence type="ECO:0000256" key="11">
    <source>
        <dbReference type="ARBA" id="ARBA00023316"/>
    </source>
</evidence>
<keyword evidence="3" id="KW-0121">Carboxypeptidase</keyword>
<gene>
    <name evidence="18" type="ORF">SFRA_019065</name>
</gene>
<reference evidence="18 19" key="1">
    <citation type="journal article" date="2014" name="Genome Announc.">
        <title>Draft Genome Sequence of Streptomyces fradiae ATCC 19609, a Strain Highly Sensitive to Antibiotics.</title>
        <authorList>
            <person name="Bekker O.B."/>
            <person name="Klimina K.M."/>
            <person name="Vatlin A.A."/>
            <person name="Zakharevich N.V."/>
            <person name="Kasianov A.S."/>
            <person name="Danilenko V.N."/>
        </authorList>
    </citation>
    <scope>NUCLEOTIDE SEQUENCE [LARGE SCALE GENOMIC DNA]</scope>
    <source>
        <strain evidence="18 19">ATCC 19609</strain>
    </source>
</reference>
<dbReference type="GO" id="GO:0008658">
    <property type="term" value="F:penicillin binding"/>
    <property type="evidence" value="ECO:0007669"/>
    <property type="project" value="InterPro"/>
</dbReference>
<feature type="domain" description="Penicillin-binding protein transpeptidase" evidence="16">
    <location>
        <begin position="350"/>
        <end position="595"/>
    </location>
</feature>
<evidence type="ECO:0000259" key="17">
    <source>
        <dbReference type="Pfam" id="PF00912"/>
    </source>
</evidence>
<keyword evidence="19" id="KW-1185">Reference proteome</keyword>
<keyword evidence="9" id="KW-0573">Peptidoglycan synthesis</keyword>
<accession>A0A3M8EU79</accession>
<dbReference type="InterPro" id="IPR012338">
    <property type="entry name" value="Beta-lactam/transpept-like"/>
</dbReference>
<dbReference type="GO" id="GO:0006508">
    <property type="term" value="P:proteolysis"/>
    <property type="evidence" value="ECO:0007669"/>
    <property type="project" value="UniProtKB-KW"/>
</dbReference>
<protein>
    <submittedName>
        <fullName evidence="18">Penicillin-binding protein</fullName>
    </submittedName>
</protein>
<keyword evidence="15" id="KW-0472">Membrane</keyword>
<dbReference type="InterPro" id="IPR001460">
    <property type="entry name" value="PCN-bd_Tpept"/>
</dbReference>
<feature type="compositionally biased region" description="Low complexity" evidence="14">
    <location>
        <begin position="657"/>
        <end position="670"/>
    </location>
</feature>
<dbReference type="RefSeq" id="WP_050363419.1">
    <property type="nucleotide sequence ID" value="NZ_JBFACB010000016.1"/>
</dbReference>
<keyword evidence="7" id="KW-0378">Hydrolase</keyword>
<feature type="compositionally biased region" description="Pro residues" evidence="14">
    <location>
        <begin position="690"/>
        <end position="711"/>
    </location>
</feature>
<keyword evidence="4" id="KW-0645">Protease</keyword>
<dbReference type="OrthoDB" id="8865355at2"/>
<keyword evidence="15" id="KW-1133">Transmembrane helix</keyword>
<evidence type="ECO:0000256" key="9">
    <source>
        <dbReference type="ARBA" id="ARBA00022984"/>
    </source>
</evidence>
<sequence length="745" mass="79233">MGRADYRRAQQQWAREERGGFFRRLFSLKKVLGTFVLLGALAVGSFFVLYLLVDVPDGGNPEATAQSNAFTFSDGALIAREGDFNRELVPISRIPKDTQYAFVAAENKSFYQDPGVDVKGLTRALVSTAMGRKQGGSTITQQYVKNYFLSQEQTVTRKAKELIIALKVDQQQSKDEILAGYMNTSYFGRGAYGIQAAAKAYYDTDVDDLTVEQSAYLAALLQAPSQYDLAVAGPKARQLVTDRWHFVLDNMVEMKWLSPVERREMTFPEPGKPEPNPGLEGQAGYFVEAAKAELIAAGVDEQELAARGWTIELNIDKKKQRDLEKAVKAALLDDLDPEQRETDAQAQPGAVSVDPETGAVVAMYGGRSYVEHFINNATRQDYQPASTFKPVVLAAAFETAADTQDGQPITPNTVYDGTSERPVEGSDTPFAPPNQGDVDYGPITVQQAMNNSVNSVFAQMGVDAGLERTKQTGIELGMKGDASGFDVKPAMSLGVMGASPLDMAAVYATLANHGEQVKPRLVKSAKRGDRVVELPDAIGEQMIERQTADTVTSVLRGVVNDGTAKGIRSDTLNFAGKTGTSDDNKSAWFAGYTPDLVTTVGLFGEGEGGKQVSLQGTGGGGRVNGGGYPAQIWAEYNRLALSGKPAAQFDLDVMEAPEPSISPSPSASESEPPESPEPPETTEPGLPETSAPPPAGTVPPPVTTTPPPDTAPPSASTLPVPPGDGTADGGARTAAGTDTGPGDGT</sequence>
<keyword evidence="15" id="KW-0812">Transmembrane</keyword>
<evidence type="ECO:0000259" key="16">
    <source>
        <dbReference type="Pfam" id="PF00905"/>
    </source>
</evidence>
<evidence type="ECO:0000256" key="14">
    <source>
        <dbReference type="SAM" id="MobiDB-lite"/>
    </source>
</evidence>
<keyword evidence="10" id="KW-0511">Multifunctional enzyme</keyword>
<dbReference type="GO" id="GO:0008955">
    <property type="term" value="F:peptidoglycan glycosyltransferase activity"/>
    <property type="evidence" value="ECO:0007669"/>
    <property type="project" value="UniProtKB-EC"/>
</dbReference>
<name>A0A3M8EU79_9ACTN</name>
<dbReference type="Pfam" id="PF00912">
    <property type="entry name" value="Transgly"/>
    <property type="match status" value="1"/>
</dbReference>
<feature type="domain" description="Glycosyl transferase family 51" evidence="17">
    <location>
        <begin position="77"/>
        <end position="251"/>
    </location>
</feature>
<dbReference type="SUPFAM" id="SSF53955">
    <property type="entry name" value="Lysozyme-like"/>
    <property type="match status" value="1"/>
</dbReference>
<dbReference type="Gene3D" id="1.10.3810.10">
    <property type="entry name" value="Biosynthetic peptidoglycan transglycosylase-like"/>
    <property type="match status" value="1"/>
</dbReference>
<dbReference type="Proteomes" id="UP000028058">
    <property type="component" value="Unassembled WGS sequence"/>
</dbReference>
<keyword evidence="6" id="KW-0808">Transferase</keyword>
<evidence type="ECO:0000256" key="13">
    <source>
        <dbReference type="ARBA" id="ARBA00049902"/>
    </source>
</evidence>
<comment type="similarity">
    <text evidence="1">In the C-terminal section; belongs to the transpeptidase family.</text>
</comment>
<comment type="catalytic activity">
    <reaction evidence="13">
        <text>[GlcNAc-(1-&gt;4)-Mur2Ac(oyl-L-Ala-gamma-D-Glu-L-Lys-D-Ala-D-Ala)](n)-di-trans,octa-cis-undecaprenyl diphosphate + beta-D-GlcNAc-(1-&gt;4)-Mur2Ac(oyl-L-Ala-gamma-D-Glu-L-Lys-D-Ala-D-Ala)-di-trans,octa-cis-undecaprenyl diphosphate = [GlcNAc-(1-&gt;4)-Mur2Ac(oyl-L-Ala-gamma-D-Glu-L-Lys-D-Ala-D-Ala)](n+1)-di-trans,octa-cis-undecaprenyl diphosphate + di-trans,octa-cis-undecaprenyl diphosphate + H(+)</text>
        <dbReference type="Rhea" id="RHEA:23708"/>
        <dbReference type="Rhea" id="RHEA-COMP:9602"/>
        <dbReference type="Rhea" id="RHEA-COMP:9603"/>
        <dbReference type="ChEBI" id="CHEBI:15378"/>
        <dbReference type="ChEBI" id="CHEBI:58405"/>
        <dbReference type="ChEBI" id="CHEBI:60033"/>
        <dbReference type="ChEBI" id="CHEBI:78435"/>
        <dbReference type="EC" id="2.4.99.28"/>
    </reaction>
</comment>
<evidence type="ECO:0000256" key="8">
    <source>
        <dbReference type="ARBA" id="ARBA00022960"/>
    </source>
</evidence>
<proteinExistence type="inferred from homology"/>
<feature type="compositionally biased region" description="Low complexity" evidence="14">
    <location>
        <begin position="712"/>
        <end position="738"/>
    </location>
</feature>
<dbReference type="SUPFAM" id="SSF56601">
    <property type="entry name" value="beta-lactamase/transpeptidase-like"/>
    <property type="match status" value="1"/>
</dbReference>
<dbReference type="InterPro" id="IPR036950">
    <property type="entry name" value="PBP_transglycosylase"/>
</dbReference>
<dbReference type="FunFam" id="1.10.3810.10:FF:000001">
    <property type="entry name" value="Penicillin-binding protein 1A"/>
    <property type="match status" value="1"/>
</dbReference>
<comment type="similarity">
    <text evidence="2">In the N-terminal section; belongs to the glycosyltransferase 51 family.</text>
</comment>
<evidence type="ECO:0000313" key="19">
    <source>
        <dbReference type="Proteomes" id="UP000028058"/>
    </source>
</evidence>
<dbReference type="Pfam" id="PF00905">
    <property type="entry name" value="Transpeptidase"/>
    <property type="match status" value="1"/>
</dbReference>
<dbReference type="AlphaFoldDB" id="A0A3M8EU79"/>
<dbReference type="PANTHER" id="PTHR32282:SF34">
    <property type="entry name" value="PENICILLIN-BINDING PROTEIN 1A"/>
    <property type="match status" value="1"/>
</dbReference>
<evidence type="ECO:0000256" key="7">
    <source>
        <dbReference type="ARBA" id="ARBA00022801"/>
    </source>
</evidence>
<feature type="transmembrane region" description="Helical" evidence="15">
    <location>
        <begin position="31"/>
        <end position="53"/>
    </location>
</feature>
<dbReference type="GO" id="GO:0071555">
    <property type="term" value="P:cell wall organization"/>
    <property type="evidence" value="ECO:0007669"/>
    <property type="project" value="UniProtKB-KW"/>
</dbReference>
<evidence type="ECO:0000313" key="18">
    <source>
        <dbReference type="EMBL" id="RKM93930.1"/>
    </source>
</evidence>
<comment type="catalytic activity">
    <reaction evidence="12">
        <text>Preferential cleavage: (Ac)2-L-Lys-D-Ala-|-D-Ala. Also transpeptidation of peptidyl-alanyl moieties that are N-acyl substituents of D-alanine.</text>
        <dbReference type="EC" id="3.4.16.4"/>
    </reaction>
</comment>
<dbReference type="GO" id="GO:0009002">
    <property type="term" value="F:serine-type D-Ala-D-Ala carboxypeptidase activity"/>
    <property type="evidence" value="ECO:0007669"/>
    <property type="project" value="UniProtKB-EC"/>
</dbReference>
<organism evidence="18 19">
    <name type="scientific">Streptomyces xinghaiensis</name>
    <dbReference type="NCBI Taxonomy" id="1038928"/>
    <lineage>
        <taxon>Bacteria</taxon>
        <taxon>Bacillati</taxon>
        <taxon>Actinomycetota</taxon>
        <taxon>Actinomycetes</taxon>
        <taxon>Kitasatosporales</taxon>
        <taxon>Streptomycetaceae</taxon>
        <taxon>Streptomyces</taxon>
    </lineage>
</organism>
<evidence type="ECO:0000256" key="4">
    <source>
        <dbReference type="ARBA" id="ARBA00022670"/>
    </source>
</evidence>
<comment type="caution">
    <text evidence="18">The sequence shown here is derived from an EMBL/GenBank/DDBJ whole genome shotgun (WGS) entry which is preliminary data.</text>
</comment>
<dbReference type="EMBL" id="JNAD02000009">
    <property type="protein sequence ID" value="RKM93930.1"/>
    <property type="molecule type" value="Genomic_DNA"/>
</dbReference>
<dbReference type="PANTHER" id="PTHR32282">
    <property type="entry name" value="BINDING PROTEIN TRANSPEPTIDASE, PUTATIVE-RELATED"/>
    <property type="match status" value="1"/>
</dbReference>
<feature type="region of interest" description="Disordered" evidence="14">
    <location>
        <begin position="656"/>
        <end position="745"/>
    </location>
</feature>
<evidence type="ECO:0000256" key="3">
    <source>
        <dbReference type="ARBA" id="ARBA00022645"/>
    </source>
</evidence>
<dbReference type="InterPro" id="IPR001264">
    <property type="entry name" value="Glyco_trans_51"/>
</dbReference>
<evidence type="ECO:0000256" key="10">
    <source>
        <dbReference type="ARBA" id="ARBA00023268"/>
    </source>
</evidence>
<keyword evidence="5" id="KW-0328">Glycosyltransferase</keyword>
<dbReference type="InterPro" id="IPR050396">
    <property type="entry name" value="Glycosyltr_51/Transpeptidase"/>
</dbReference>
<evidence type="ECO:0000256" key="2">
    <source>
        <dbReference type="ARBA" id="ARBA00007739"/>
    </source>
</evidence>
<dbReference type="GO" id="GO:0030288">
    <property type="term" value="C:outer membrane-bounded periplasmic space"/>
    <property type="evidence" value="ECO:0007669"/>
    <property type="project" value="TreeGrafter"/>
</dbReference>
<keyword evidence="8" id="KW-0133">Cell shape</keyword>
<dbReference type="Gene3D" id="3.40.710.10">
    <property type="entry name" value="DD-peptidase/beta-lactamase superfamily"/>
    <property type="match status" value="1"/>
</dbReference>
<evidence type="ECO:0000256" key="1">
    <source>
        <dbReference type="ARBA" id="ARBA00007090"/>
    </source>
</evidence>